<feature type="non-terminal residue" evidence="2">
    <location>
        <position position="106"/>
    </location>
</feature>
<protein>
    <submittedName>
        <fullName evidence="2">Uncharacterized protein</fullName>
    </submittedName>
</protein>
<evidence type="ECO:0000313" key="3">
    <source>
        <dbReference type="Proteomes" id="UP000626109"/>
    </source>
</evidence>
<dbReference type="EMBL" id="CAJNNW010001258">
    <property type="protein sequence ID" value="CAE8636420.1"/>
    <property type="molecule type" value="Genomic_DNA"/>
</dbReference>
<evidence type="ECO:0000256" key="1">
    <source>
        <dbReference type="SAM" id="MobiDB-lite"/>
    </source>
</evidence>
<sequence length="106" mass="11171">NPAHLPMATAALAARRAGSPLPRTPVFKVGGLGRSFLQATPSPARRQVQNDLMQKLRAMDLALEQIEHAEEEVDAASTVQSSKERAGGGVRVDSGVGSKENLDPSV</sequence>
<feature type="non-terminal residue" evidence="2">
    <location>
        <position position="1"/>
    </location>
</feature>
<organism evidence="2 3">
    <name type="scientific">Polarella glacialis</name>
    <name type="common">Dinoflagellate</name>
    <dbReference type="NCBI Taxonomy" id="89957"/>
    <lineage>
        <taxon>Eukaryota</taxon>
        <taxon>Sar</taxon>
        <taxon>Alveolata</taxon>
        <taxon>Dinophyceae</taxon>
        <taxon>Suessiales</taxon>
        <taxon>Suessiaceae</taxon>
        <taxon>Polarella</taxon>
    </lineage>
</organism>
<gene>
    <name evidence="2" type="ORF">PGLA2088_LOCUS1612</name>
</gene>
<dbReference type="AlphaFoldDB" id="A0A813HEU2"/>
<feature type="region of interest" description="Disordered" evidence="1">
    <location>
        <begin position="72"/>
        <end position="106"/>
    </location>
</feature>
<evidence type="ECO:0000313" key="2">
    <source>
        <dbReference type="EMBL" id="CAE8636420.1"/>
    </source>
</evidence>
<comment type="caution">
    <text evidence="2">The sequence shown here is derived from an EMBL/GenBank/DDBJ whole genome shotgun (WGS) entry which is preliminary data.</text>
</comment>
<name>A0A813HEU2_POLGL</name>
<dbReference type="Proteomes" id="UP000626109">
    <property type="component" value="Unassembled WGS sequence"/>
</dbReference>
<proteinExistence type="predicted"/>
<accession>A0A813HEU2</accession>
<reference evidence="2" key="1">
    <citation type="submission" date="2021-02" db="EMBL/GenBank/DDBJ databases">
        <authorList>
            <person name="Dougan E. K."/>
            <person name="Rhodes N."/>
            <person name="Thang M."/>
            <person name="Chan C."/>
        </authorList>
    </citation>
    <scope>NUCLEOTIDE SEQUENCE</scope>
</reference>